<evidence type="ECO:0000256" key="6">
    <source>
        <dbReference type="ARBA" id="ARBA00023136"/>
    </source>
</evidence>
<organism evidence="9 10">
    <name type="scientific">Legionella oakridgensis</name>
    <dbReference type="NCBI Taxonomy" id="29423"/>
    <lineage>
        <taxon>Bacteria</taxon>
        <taxon>Pseudomonadati</taxon>
        <taxon>Pseudomonadota</taxon>
        <taxon>Gammaproteobacteria</taxon>
        <taxon>Legionellales</taxon>
        <taxon>Legionellaceae</taxon>
        <taxon>Legionella</taxon>
    </lineage>
</organism>
<dbReference type="InterPro" id="IPR050256">
    <property type="entry name" value="Glycosyltransferase_2"/>
</dbReference>
<keyword evidence="2" id="KW-0328">Glycosyltransferase</keyword>
<dbReference type="PANTHER" id="PTHR48090:SF1">
    <property type="entry name" value="PROPHAGE BACTOPRENOL GLUCOSYL TRANSFERASE HOMOLOG"/>
    <property type="match status" value="1"/>
</dbReference>
<sequence>MKLSIVATLYKSEQYIQEFCHRASIAAKQVAGDDFEIILVNDGSPDASLKISVSLIEKFPSLIVVDLSRNFGHHKAMMTGLGYAKGEKVFLLDSDLEEEPEWLISFSEQMQTEHCDVVYGVQKKRKGNFFERYSGKLFYFLLNSLTKERLPANITVARLMTRRYVNALIRHQEHEIYIAGLWHITGFQQHAQIVKKHSSSKTTYTLGRKISLLVNSITSFSNLPLVAVFYFGLLLTVFACSYTMFLIISKFFYHKILDGWTSVMASIWLLGGAIISSIGVIGIYLSKMFIEIKRRPYTIIRDVYRLENTNKSQKLIKQDG</sequence>
<dbReference type="EMBL" id="LNYP01000031">
    <property type="protein sequence ID" value="KTD37034.1"/>
    <property type="molecule type" value="Genomic_DNA"/>
</dbReference>
<feature type="domain" description="Glycosyltransferase 2-like" evidence="8">
    <location>
        <begin position="4"/>
        <end position="165"/>
    </location>
</feature>
<dbReference type="GO" id="GO:0005886">
    <property type="term" value="C:plasma membrane"/>
    <property type="evidence" value="ECO:0007669"/>
    <property type="project" value="TreeGrafter"/>
</dbReference>
<accession>A0A0W0WXK0</accession>
<evidence type="ECO:0000256" key="1">
    <source>
        <dbReference type="ARBA" id="ARBA00004141"/>
    </source>
</evidence>
<keyword evidence="4 7" id="KW-0812">Transmembrane</keyword>
<comment type="caution">
    <text evidence="9">The sequence shown here is derived from an EMBL/GenBank/DDBJ whole genome shotgun (WGS) entry which is preliminary data.</text>
</comment>
<keyword evidence="3 9" id="KW-0808">Transferase</keyword>
<feature type="transmembrane region" description="Helical" evidence="7">
    <location>
        <begin position="225"/>
        <end position="253"/>
    </location>
</feature>
<dbReference type="InterPro" id="IPR001173">
    <property type="entry name" value="Glyco_trans_2-like"/>
</dbReference>
<evidence type="ECO:0000256" key="2">
    <source>
        <dbReference type="ARBA" id="ARBA00022676"/>
    </source>
</evidence>
<evidence type="ECO:0000313" key="10">
    <source>
        <dbReference type="Proteomes" id="UP000054858"/>
    </source>
</evidence>
<dbReference type="InterPro" id="IPR029044">
    <property type="entry name" value="Nucleotide-diphossugar_trans"/>
</dbReference>
<dbReference type="Proteomes" id="UP000054858">
    <property type="component" value="Unassembled WGS sequence"/>
</dbReference>
<dbReference type="SUPFAM" id="SSF53448">
    <property type="entry name" value="Nucleotide-diphospho-sugar transferases"/>
    <property type="match status" value="1"/>
</dbReference>
<evidence type="ECO:0000256" key="4">
    <source>
        <dbReference type="ARBA" id="ARBA00022692"/>
    </source>
</evidence>
<evidence type="ECO:0000256" key="3">
    <source>
        <dbReference type="ARBA" id="ARBA00022679"/>
    </source>
</evidence>
<name>A0A0W0WXK0_9GAMM</name>
<proteinExistence type="predicted"/>
<dbReference type="Gene3D" id="3.90.550.10">
    <property type="entry name" value="Spore Coat Polysaccharide Biosynthesis Protein SpsA, Chain A"/>
    <property type="match status" value="1"/>
</dbReference>
<gene>
    <name evidence="9" type="ORF">Loak_2170</name>
</gene>
<dbReference type="PANTHER" id="PTHR48090">
    <property type="entry name" value="UNDECAPRENYL-PHOSPHATE 4-DEOXY-4-FORMAMIDO-L-ARABINOSE TRANSFERASE-RELATED"/>
    <property type="match status" value="1"/>
</dbReference>
<dbReference type="PATRIC" id="fig|29423.5.peg.2276"/>
<keyword evidence="6 7" id="KW-0472">Membrane</keyword>
<evidence type="ECO:0000256" key="5">
    <source>
        <dbReference type="ARBA" id="ARBA00022989"/>
    </source>
</evidence>
<evidence type="ECO:0000256" key="7">
    <source>
        <dbReference type="SAM" id="Phobius"/>
    </source>
</evidence>
<dbReference type="AlphaFoldDB" id="A0A0W0WXK0"/>
<evidence type="ECO:0000313" key="9">
    <source>
        <dbReference type="EMBL" id="KTD37034.1"/>
    </source>
</evidence>
<protein>
    <submittedName>
        <fullName evidence="9">Glycosyltransferase, group 2 family protein (Glycan biosynthesis)</fullName>
    </submittedName>
</protein>
<dbReference type="Pfam" id="PF00535">
    <property type="entry name" value="Glycos_transf_2"/>
    <property type="match status" value="1"/>
</dbReference>
<evidence type="ECO:0000259" key="8">
    <source>
        <dbReference type="Pfam" id="PF00535"/>
    </source>
</evidence>
<dbReference type="RefSeq" id="WP_025386095.1">
    <property type="nucleotide sequence ID" value="NZ_LCUA01000001.1"/>
</dbReference>
<comment type="subcellular location">
    <subcellularLocation>
        <location evidence="1">Membrane</location>
        <topology evidence="1">Multi-pass membrane protein</topology>
    </subcellularLocation>
</comment>
<keyword evidence="5 7" id="KW-1133">Transmembrane helix</keyword>
<dbReference type="GO" id="GO:0016757">
    <property type="term" value="F:glycosyltransferase activity"/>
    <property type="evidence" value="ECO:0007669"/>
    <property type="project" value="UniProtKB-KW"/>
</dbReference>
<reference evidence="9 10" key="1">
    <citation type="submission" date="2015-11" db="EMBL/GenBank/DDBJ databases">
        <title>Genomic analysis of 38 Legionella species identifies large and diverse effector repertoires.</title>
        <authorList>
            <person name="Burstein D."/>
            <person name="Amaro F."/>
            <person name="Zusman T."/>
            <person name="Lifshitz Z."/>
            <person name="Cohen O."/>
            <person name="Gilbert J.A."/>
            <person name="Pupko T."/>
            <person name="Shuman H.A."/>
            <person name="Segal G."/>
        </authorList>
    </citation>
    <scope>NUCLEOTIDE SEQUENCE [LARGE SCALE GENOMIC DNA]</scope>
    <source>
        <strain evidence="9 10">Oak Ridge-10</strain>
    </source>
</reference>
<feature type="transmembrane region" description="Helical" evidence="7">
    <location>
        <begin position="265"/>
        <end position="285"/>
    </location>
</feature>
<dbReference type="CDD" id="cd04187">
    <property type="entry name" value="DPM1_like_bac"/>
    <property type="match status" value="1"/>
</dbReference>